<dbReference type="Pfam" id="PF00078">
    <property type="entry name" value="RVT_1"/>
    <property type="match status" value="1"/>
</dbReference>
<feature type="compositionally biased region" description="Basic residues" evidence="12">
    <location>
        <begin position="1878"/>
        <end position="1887"/>
    </location>
</feature>
<dbReference type="GO" id="GO:0006508">
    <property type="term" value="P:proteolysis"/>
    <property type="evidence" value="ECO:0007669"/>
    <property type="project" value="UniProtKB-KW"/>
</dbReference>
<keyword evidence="5" id="KW-0540">Nuclease</keyword>
<dbReference type="OrthoDB" id="2668416at2759"/>
<dbReference type="EMBL" id="BFEA01000062">
    <property type="protein sequence ID" value="GBG65498.1"/>
    <property type="molecule type" value="Genomic_DNA"/>
</dbReference>
<protein>
    <recommendedName>
        <fullName evidence="13">Reverse transcriptase domain-containing protein</fullName>
    </recommendedName>
</protein>
<dbReference type="FunFam" id="3.30.70.270:FF:000020">
    <property type="entry name" value="Transposon Tf2-6 polyprotein-like Protein"/>
    <property type="match status" value="1"/>
</dbReference>
<feature type="region of interest" description="Disordered" evidence="12">
    <location>
        <begin position="899"/>
        <end position="963"/>
    </location>
</feature>
<dbReference type="GO" id="GO:0008233">
    <property type="term" value="F:peptidase activity"/>
    <property type="evidence" value="ECO:0007669"/>
    <property type="project" value="UniProtKB-KW"/>
</dbReference>
<dbReference type="Pfam" id="PF13359">
    <property type="entry name" value="DDE_Tnp_4"/>
    <property type="match status" value="1"/>
</dbReference>
<feature type="region of interest" description="Disordered" evidence="12">
    <location>
        <begin position="1839"/>
        <end position="1927"/>
    </location>
</feature>
<evidence type="ECO:0000256" key="1">
    <source>
        <dbReference type="ARBA" id="ARBA00001968"/>
    </source>
</evidence>
<evidence type="ECO:0000256" key="3">
    <source>
        <dbReference type="ARBA" id="ARBA00022679"/>
    </source>
</evidence>
<feature type="region of interest" description="Disordered" evidence="12">
    <location>
        <begin position="1126"/>
        <end position="1175"/>
    </location>
</feature>
<keyword evidence="11" id="KW-0175">Coiled coil</keyword>
<evidence type="ECO:0000256" key="6">
    <source>
        <dbReference type="ARBA" id="ARBA00022723"/>
    </source>
</evidence>
<feature type="compositionally biased region" description="Basic and acidic residues" evidence="12">
    <location>
        <begin position="467"/>
        <end position="492"/>
    </location>
</feature>
<reference evidence="14 15" key="1">
    <citation type="journal article" date="2018" name="Cell">
        <title>The Chara Genome: Secondary Complexity and Implications for Plant Terrestrialization.</title>
        <authorList>
            <person name="Nishiyama T."/>
            <person name="Sakayama H."/>
            <person name="Vries J.D."/>
            <person name="Buschmann H."/>
            <person name="Saint-Marcoux D."/>
            <person name="Ullrich K.K."/>
            <person name="Haas F.B."/>
            <person name="Vanderstraeten L."/>
            <person name="Becker D."/>
            <person name="Lang D."/>
            <person name="Vosolsobe S."/>
            <person name="Rombauts S."/>
            <person name="Wilhelmsson P.K.I."/>
            <person name="Janitza P."/>
            <person name="Kern R."/>
            <person name="Heyl A."/>
            <person name="Rumpler F."/>
            <person name="Villalobos L.I.A.C."/>
            <person name="Clay J.M."/>
            <person name="Skokan R."/>
            <person name="Toyoda A."/>
            <person name="Suzuki Y."/>
            <person name="Kagoshima H."/>
            <person name="Schijlen E."/>
            <person name="Tajeshwar N."/>
            <person name="Catarino B."/>
            <person name="Hetherington A.J."/>
            <person name="Saltykova A."/>
            <person name="Bonnot C."/>
            <person name="Breuninger H."/>
            <person name="Symeonidi A."/>
            <person name="Radhakrishnan G.V."/>
            <person name="Van Nieuwerburgh F."/>
            <person name="Deforce D."/>
            <person name="Chang C."/>
            <person name="Karol K.G."/>
            <person name="Hedrich R."/>
            <person name="Ulvskov P."/>
            <person name="Glockner G."/>
            <person name="Delwiche C.F."/>
            <person name="Petrasek J."/>
            <person name="Van de Peer Y."/>
            <person name="Friml J."/>
            <person name="Beilby M."/>
            <person name="Dolan L."/>
            <person name="Kohara Y."/>
            <person name="Sugano S."/>
            <person name="Fujiyama A."/>
            <person name="Delaux P.-M."/>
            <person name="Quint M."/>
            <person name="TheiBen G."/>
            <person name="Hagemann M."/>
            <person name="Harholt J."/>
            <person name="Dunand C."/>
            <person name="Zachgo S."/>
            <person name="Langdale J."/>
            <person name="Maumus F."/>
            <person name="Straeten D.V.D."/>
            <person name="Gould S.B."/>
            <person name="Rensing S.A."/>
        </authorList>
    </citation>
    <scope>NUCLEOTIDE SEQUENCE [LARGE SCALE GENOMIC DNA]</scope>
    <source>
        <strain evidence="14 15">S276</strain>
    </source>
</reference>
<dbReference type="PANTHER" id="PTHR37984">
    <property type="entry name" value="PROTEIN CBG26694"/>
    <property type="match status" value="1"/>
</dbReference>
<keyword evidence="4" id="KW-0548">Nucleotidyltransferase</keyword>
<gene>
    <name evidence="14" type="ORF">CBR_g51093</name>
</gene>
<feature type="compositionally biased region" description="Low complexity" evidence="12">
    <location>
        <begin position="1151"/>
        <end position="1160"/>
    </location>
</feature>
<feature type="compositionally biased region" description="Basic and acidic residues" evidence="12">
    <location>
        <begin position="501"/>
        <end position="515"/>
    </location>
</feature>
<feature type="region of interest" description="Disordered" evidence="12">
    <location>
        <begin position="1799"/>
        <end position="1824"/>
    </location>
</feature>
<keyword evidence="7" id="KW-0255">Endonuclease</keyword>
<dbReference type="InterPro" id="IPR050951">
    <property type="entry name" value="Retrovirus_Pol_polyprotein"/>
</dbReference>
<keyword evidence="9" id="KW-0695">RNA-directed DNA polymerase</keyword>
<dbReference type="InterPro" id="IPR043502">
    <property type="entry name" value="DNA/RNA_pol_sf"/>
</dbReference>
<evidence type="ECO:0000256" key="7">
    <source>
        <dbReference type="ARBA" id="ARBA00022759"/>
    </source>
</evidence>
<dbReference type="Pfam" id="PF17919">
    <property type="entry name" value="RT_RNaseH_2"/>
    <property type="match status" value="1"/>
</dbReference>
<feature type="compositionally biased region" description="Basic and acidic residues" evidence="12">
    <location>
        <begin position="1848"/>
        <end position="1864"/>
    </location>
</feature>
<keyword evidence="3" id="KW-0808">Transferase</keyword>
<keyword evidence="2" id="KW-0645">Protease</keyword>
<name>A0A388K617_CHABU</name>
<dbReference type="GO" id="GO:0046872">
    <property type="term" value="F:metal ion binding"/>
    <property type="evidence" value="ECO:0007669"/>
    <property type="project" value="UniProtKB-KW"/>
</dbReference>
<evidence type="ECO:0000256" key="10">
    <source>
        <dbReference type="ARBA" id="ARBA00023268"/>
    </source>
</evidence>
<dbReference type="Pfam" id="PF17921">
    <property type="entry name" value="Integrase_H2C2"/>
    <property type="match status" value="1"/>
</dbReference>
<feature type="region of interest" description="Disordered" evidence="12">
    <location>
        <begin position="1732"/>
        <end position="1777"/>
    </location>
</feature>
<dbReference type="SUPFAM" id="SSF56672">
    <property type="entry name" value="DNA/RNA polymerases"/>
    <property type="match status" value="2"/>
</dbReference>
<comment type="caution">
    <text evidence="14">The sequence shown here is derived from an EMBL/GenBank/DDBJ whole genome shotgun (WGS) entry which is preliminary data.</text>
</comment>
<dbReference type="Gene3D" id="3.10.10.10">
    <property type="entry name" value="HIV Type 1 Reverse Transcriptase, subunit A, domain 1"/>
    <property type="match status" value="2"/>
</dbReference>
<keyword evidence="8" id="KW-0378">Hydrolase</keyword>
<dbReference type="GO" id="GO:0003964">
    <property type="term" value="F:RNA-directed DNA polymerase activity"/>
    <property type="evidence" value="ECO:0007669"/>
    <property type="project" value="UniProtKB-KW"/>
</dbReference>
<organism evidence="14 15">
    <name type="scientific">Chara braunii</name>
    <name type="common">Braun's stonewort</name>
    <dbReference type="NCBI Taxonomy" id="69332"/>
    <lineage>
        <taxon>Eukaryota</taxon>
        <taxon>Viridiplantae</taxon>
        <taxon>Streptophyta</taxon>
        <taxon>Charophyceae</taxon>
        <taxon>Charales</taxon>
        <taxon>Characeae</taxon>
        <taxon>Chara</taxon>
    </lineage>
</organism>
<proteinExistence type="predicted"/>
<evidence type="ECO:0000259" key="13">
    <source>
        <dbReference type="PROSITE" id="PS50878"/>
    </source>
</evidence>
<dbReference type="PANTHER" id="PTHR37984:SF5">
    <property type="entry name" value="PROTEIN NYNRIN-LIKE"/>
    <property type="match status" value="1"/>
</dbReference>
<feature type="unsure residue" description="D or N" evidence="14">
    <location>
        <position position="812"/>
    </location>
</feature>
<evidence type="ECO:0000313" key="14">
    <source>
        <dbReference type="EMBL" id="GBG65498.1"/>
    </source>
</evidence>
<evidence type="ECO:0000256" key="11">
    <source>
        <dbReference type="SAM" id="Coils"/>
    </source>
</evidence>
<feature type="coiled-coil region" evidence="11">
    <location>
        <begin position="782"/>
        <end position="817"/>
    </location>
</feature>
<dbReference type="FunFam" id="3.10.10.10:FF:000007">
    <property type="entry name" value="Retrovirus-related Pol polyprotein from transposon 17.6-like Protein"/>
    <property type="match status" value="1"/>
</dbReference>
<evidence type="ECO:0000256" key="12">
    <source>
        <dbReference type="SAM" id="MobiDB-lite"/>
    </source>
</evidence>
<evidence type="ECO:0000313" key="15">
    <source>
        <dbReference type="Proteomes" id="UP000265515"/>
    </source>
</evidence>
<dbReference type="InterPro" id="IPR041577">
    <property type="entry name" value="RT_RNaseH_2"/>
</dbReference>
<feature type="compositionally biased region" description="Low complexity" evidence="12">
    <location>
        <begin position="899"/>
        <end position="909"/>
    </location>
</feature>
<feature type="region of interest" description="Disordered" evidence="12">
    <location>
        <begin position="1197"/>
        <end position="1219"/>
    </location>
</feature>
<comment type="cofactor">
    <cofactor evidence="1">
        <name>a divalent metal cation</name>
        <dbReference type="ChEBI" id="CHEBI:60240"/>
    </cofactor>
</comment>
<dbReference type="GO" id="GO:0004519">
    <property type="term" value="F:endonuclease activity"/>
    <property type="evidence" value="ECO:0007669"/>
    <property type="project" value="UniProtKB-KW"/>
</dbReference>
<dbReference type="Gene3D" id="1.10.340.70">
    <property type="match status" value="1"/>
</dbReference>
<feature type="region of interest" description="Disordered" evidence="12">
    <location>
        <begin position="467"/>
        <end position="515"/>
    </location>
</feature>
<keyword evidence="10" id="KW-0511">Multifunctional enzyme</keyword>
<feature type="compositionally biased region" description="Low complexity" evidence="12">
    <location>
        <begin position="917"/>
        <end position="930"/>
    </location>
</feature>
<keyword evidence="6" id="KW-0479">Metal-binding</keyword>
<keyword evidence="15" id="KW-1185">Reference proteome</keyword>
<evidence type="ECO:0000256" key="2">
    <source>
        <dbReference type="ARBA" id="ARBA00022670"/>
    </source>
</evidence>
<dbReference type="PROSITE" id="PS50878">
    <property type="entry name" value="RT_POL"/>
    <property type="match status" value="1"/>
</dbReference>
<evidence type="ECO:0000256" key="8">
    <source>
        <dbReference type="ARBA" id="ARBA00022801"/>
    </source>
</evidence>
<evidence type="ECO:0000256" key="9">
    <source>
        <dbReference type="ARBA" id="ARBA00022918"/>
    </source>
</evidence>
<evidence type="ECO:0000256" key="5">
    <source>
        <dbReference type="ARBA" id="ARBA00022722"/>
    </source>
</evidence>
<feature type="domain" description="Reverse transcriptase" evidence="13">
    <location>
        <begin position="105"/>
        <end position="285"/>
    </location>
</feature>
<dbReference type="InterPro" id="IPR000477">
    <property type="entry name" value="RT_dom"/>
</dbReference>
<dbReference type="InterPro" id="IPR027806">
    <property type="entry name" value="HARBI1_dom"/>
</dbReference>
<accession>A0A388K617</accession>
<dbReference type="InterPro" id="IPR041588">
    <property type="entry name" value="Integrase_H2C2"/>
</dbReference>
<dbReference type="Proteomes" id="UP000265515">
    <property type="component" value="Unassembled WGS sequence"/>
</dbReference>
<dbReference type="Gene3D" id="3.30.70.270">
    <property type="match status" value="2"/>
</dbReference>
<evidence type="ECO:0000256" key="4">
    <source>
        <dbReference type="ARBA" id="ARBA00022695"/>
    </source>
</evidence>
<dbReference type="CDD" id="cd01647">
    <property type="entry name" value="RT_LTR"/>
    <property type="match status" value="2"/>
</dbReference>
<sequence length="2440" mass="275436">MVHDPCRLLLMKENCLAGDGCIWKHDRTILRQGWCRTGELVKMLPEIQGVVAKYPDLFEELTGVVEKEVVHAIEIIPGSGIPKGRIYRMSPGELDELRRQLKELVEKGWIRPIVPPYGSPVLFVPKKKEGTLRMCIDYMGLNAIIVKNREPLPRIDDLLDRVQGCRYFSKIDLKSGYHQIAIQPEDQHKTAFQTRYGLYEFVVMPFGLCNAPDTFQHAMNRIFHDYMDKFEIVYLDDILIFSKTVEEHVAHLDKVPSLLRQHKFKINGEKCEFGRTRVLYLGHEISAEGLKPDDAKVASIRDWPRPQSVTEMRSFLGITGYYRNFVKNYSIVVAPLTDLTHLDTPWEWTDRCEAAFRHLKHALTHHEVLKLPDPNKPFIVTMDASQFGIGAVLAQQEGKKLRPVEYTSKKMPSQKLAKSTYEKELYAIYKAHPLEALPPWEIVSNTTAIETMTRLVVIEEVARGEERKEPKEKFMKDAIKSTRVTPEKPRSSKKEHKKPAEKKVEPTKEPAKEVEKLKRKEKVKIKLPFTYNGKRGEHLLLWIAKIQTYCGTAPVEPESQVAFTTACLCETAKEWVLSEANAAGFEDIGEWAKTLTLREFLQKIEERFLDKTATNKAFDELTTIGQKRWTSAGTLSHEVDRLLQVPGLNLQDNQVLYIFSRALHEPIRGHLVAEAKSGKYNYRQRHDLALQREQMTTHVKGTYASVVKFGTVGGYGKRVLWRQKRQDHMLVVFDDDTVEKLPHDESEGGEQQPQVEVVMKVEGEQPSASTPPSPPLTATQRLKELEEQLRQQQARLAEVEQQEAAELEAATDHSRREYLLQQLERSLADDRCSQVTKHMAAMILLEHKITNSQFTNWDDRFVRLERRVDELSAQQTKILKSIQGLTAQLAAAKLTTPQTPLLQPKSSPHSSPPSSPHPSHAGSVHSSRSSTPSQKASAKATYAVVTAGDQRGPKITAPNKFRGDPKTDVGDWAAGTRAYLRGFACAEQTNVATVLGLLEGPALKWATSTSSSLQQSMEDWAFGLGVDRLLQALEERFADKERARKAAGRIARLGQQRYSGTLQALFLEFEQLTSTPELVMSPDDLLTNFFRAAPEKFVVALYNAGHKDWRSFGRAALEMEAKLHVQAPSSDRRKGAFPRGGRKGKATFTHAGSASGSDSDSQADTPSAGTRSAAETDVAAAVTQAVLGALQLQKSFLRPQPQPVPRGRKRDTNAPSVSYPPEIQQVVDQYADLMQEPFGLPNWPTKHHIELLPGAVPPKGRIYRMSSVELEELRKQLEELRKQLETLTSKDWIRPSTSEFGALVLFVPKGNGEFKMCIDYMGLNKITRKSTEPLPRIDHLVDMVQGCTVFSKVNLKSGYHQIEMAEGDVYKTAFKTGHFKIFSDHSTLQWMKSQGELNNKLVQYIQFIDMFDFELKHKKGCDNKVADALSRRPDSFALISSTHSFGEETRQTIAHLLPQDETFGPIVRNLQANPNSEPGYVLSSDLLYTCSRGEERLCIPQDQRLKTLLMSECHDARGHFGFLKSYAALSQRFFWKEMRSEMLRYVDTCELCQRNKVHRRPHLGLLKPLPIPDGPAESLSIDFTDLGKTTPRGMRQVMVCVEVLLHEVLQESMPPDLRVLLFQGRNLANFLRDFQDFCLIKKWNRKAILYMFPLFVCEGLSEEVYALKQKAKTWDELESSLRLKFPEYGIEGQCGECSVKPVVGAPSQAELSGLQRQVGALEERLARLEEAKRGKRKVSEDSPSELDDQRERGVEEDDQESPLSIGAPKRRVGAQAKNKGEGFVEIKEEQDANMALPVIAPDPKRRLTNRETSSAAGQERQKNGWWPEHWVKGVFDCWGNTGRTPQGSEEKGVTGEKGELEPSKLTKAQQGTSLRAVKVPKKGRARGRWQLPRESWKDDLDGGDDGDSVNAVGLGTRGGASGSRGTAWSRVHGESQLWRQVSPLHRRDSHRSLLSFLSMDPPSVRHSDDGWEDSLVVMTLLVVQILQERNVAAMMVLQAAAALPLSIPGVGDNIALIAGGLLHNHIMQCAALKTLHRTAERRRALWVLERNGGVWSDLQKEGEQYDRVSRRLCRLPPAMFLEVLDRIGPHIQRQDTNWRRSLPAALKFACALGRWAMGTYYRQYGHSLGVGLASAQRSNIDVAEALIKEYGHVIAWPEGRRLQETLDAFERKGFPGCVGVIDCTHRYIEKPKGARVECFYDRTGGHSIVAQVCCDHEGRILNVFVGCPGAVHDARVLRLSPMYNNVQEGRVIFHSGACTLRDGGEVGYYLLGDAGYPLLPWIMTLVGGSERTTLQRQYDDFHTAARSIIERCFGRLKGVWRNFIKRHICNLKTLTKEFMAVCILHNLMIDAHVVIYRSLLTAESDSEEENDGVGRPRRQWRRRRINRRDEVHNREEGWGWDDASLAHSTDASKAIRDRLIAHVHHHARVRGAPPSNPWGV</sequence>
<feature type="coiled-coil region" evidence="11">
    <location>
        <begin position="1263"/>
        <end position="1290"/>
    </location>
</feature>
<dbReference type="InterPro" id="IPR043128">
    <property type="entry name" value="Rev_trsase/Diguanyl_cyclase"/>
</dbReference>